<dbReference type="RefSeq" id="WP_175348192.1">
    <property type="nucleotide sequence ID" value="NZ_JABMCI010000066.1"/>
</dbReference>
<keyword evidence="3" id="KW-0732">Signal</keyword>
<feature type="chain" id="PRO_5031415936" evidence="3">
    <location>
        <begin position="26"/>
        <end position="161"/>
    </location>
</feature>
<keyword evidence="5" id="KW-1185">Reference proteome</keyword>
<feature type="transmembrane region" description="Helical" evidence="2">
    <location>
        <begin position="120"/>
        <end position="140"/>
    </location>
</feature>
<feature type="compositionally biased region" description="Acidic residues" evidence="1">
    <location>
        <begin position="62"/>
        <end position="73"/>
    </location>
</feature>
<accession>A0A7Y6DYQ3</accession>
<evidence type="ECO:0000256" key="2">
    <source>
        <dbReference type="SAM" id="Phobius"/>
    </source>
</evidence>
<dbReference type="EMBL" id="JABMCI010000066">
    <property type="protein sequence ID" value="NUU18292.1"/>
    <property type="molecule type" value="Genomic_DNA"/>
</dbReference>
<name>A0A7Y6DYQ3_9CELL</name>
<proteinExistence type="predicted"/>
<dbReference type="AlphaFoldDB" id="A0A7Y6DYQ3"/>
<feature type="signal peptide" evidence="3">
    <location>
        <begin position="1"/>
        <end position="25"/>
    </location>
</feature>
<keyword evidence="2" id="KW-0812">Transmembrane</keyword>
<keyword evidence="2" id="KW-1133">Transmembrane helix</keyword>
<organism evidence="4 5">
    <name type="scientific">Cellulomonas humilata</name>
    <dbReference type="NCBI Taxonomy" id="144055"/>
    <lineage>
        <taxon>Bacteria</taxon>
        <taxon>Bacillati</taxon>
        <taxon>Actinomycetota</taxon>
        <taxon>Actinomycetes</taxon>
        <taxon>Micrococcales</taxon>
        <taxon>Cellulomonadaceae</taxon>
        <taxon>Cellulomonas</taxon>
    </lineage>
</organism>
<feature type="region of interest" description="Disordered" evidence="1">
    <location>
        <begin position="139"/>
        <end position="161"/>
    </location>
</feature>
<evidence type="ECO:0000256" key="3">
    <source>
        <dbReference type="SAM" id="SignalP"/>
    </source>
</evidence>
<feature type="region of interest" description="Disordered" evidence="1">
    <location>
        <begin position="32"/>
        <end position="116"/>
    </location>
</feature>
<sequence length="161" mass="16232">MHPALVRLPAVVALAASLTAFPALAFATPPSVGAVPQGASSSSDPGAEPHDPATPSTHDMEGMEATDDMEGMPDMEGMDHGGADVGTGDEPAGEHSEHNPSTEDGGGHADAAPPTSRPRVAVLSAFAGVNAVVLVTAAVLRRRDGDRPRHRPRPAATPTAA</sequence>
<evidence type="ECO:0000313" key="5">
    <source>
        <dbReference type="Proteomes" id="UP000565724"/>
    </source>
</evidence>
<protein>
    <submittedName>
        <fullName evidence="4">Uncharacterized protein</fullName>
    </submittedName>
</protein>
<comment type="caution">
    <text evidence="4">The sequence shown here is derived from an EMBL/GenBank/DDBJ whole genome shotgun (WGS) entry which is preliminary data.</text>
</comment>
<feature type="compositionally biased region" description="Basic and acidic residues" evidence="1">
    <location>
        <begin position="92"/>
        <end position="107"/>
    </location>
</feature>
<gene>
    <name evidence="4" type="ORF">HP550_13630</name>
</gene>
<evidence type="ECO:0000256" key="1">
    <source>
        <dbReference type="SAM" id="MobiDB-lite"/>
    </source>
</evidence>
<dbReference type="Proteomes" id="UP000565724">
    <property type="component" value="Unassembled WGS sequence"/>
</dbReference>
<evidence type="ECO:0000313" key="4">
    <source>
        <dbReference type="EMBL" id="NUU18292.1"/>
    </source>
</evidence>
<keyword evidence="2" id="KW-0472">Membrane</keyword>
<reference evidence="4 5" key="1">
    <citation type="submission" date="2020-05" db="EMBL/GenBank/DDBJ databases">
        <title>Genome Sequencing of Type Strains.</title>
        <authorList>
            <person name="Lemaire J.F."/>
            <person name="Inderbitzin P."/>
            <person name="Gregorio O.A."/>
            <person name="Collins S.B."/>
            <person name="Wespe N."/>
            <person name="Knight-Connoni V."/>
        </authorList>
    </citation>
    <scope>NUCLEOTIDE SEQUENCE [LARGE SCALE GENOMIC DNA]</scope>
    <source>
        <strain evidence="4 5">ATCC 25174</strain>
    </source>
</reference>